<comment type="caution">
    <text evidence="4">The sequence shown here is derived from an EMBL/GenBank/DDBJ whole genome shotgun (WGS) entry which is preliminary data.</text>
</comment>
<dbReference type="Pfam" id="PF19270">
    <property type="entry name" value="FBO_C"/>
    <property type="match status" value="1"/>
</dbReference>
<accession>A0A167W599</accession>
<dbReference type="GO" id="GO:0031146">
    <property type="term" value="P:SCF-dependent proteasomal ubiquitin-dependent protein catabolic process"/>
    <property type="evidence" value="ECO:0007669"/>
    <property type="project" value="TreeGrafter"/>
</dbReference>
<evidence type="ECO:0000256" key="2">
    <source>
        <dbReference type="SAM" id="MobiDB-lite"/>
    </source>
</evidence>
<dbReference type="VEuPathDB" id="FungiDB:AAP_04991"/>
<dbReference type="InterPro" id="IPR045464">
    <property type="entry name" value="Hrt3/FBXO9_C"/>
</dbReference>
<evidence type="ECO:0000313" key="5">
    <source>
        <dbReference type="Proteomes" id="UP000242877"/>
    </source>
</evidence>
<dbReference type="OrthoDB" id="2117972at2759"/>
<organism evidence="4 5">
    <name type="scientific">Ascosphaera apis ARSEF 7405</name>
    <dbReference type="NCBI Taxonomy" id="392613"/>
    <lineage>
        <taxon>Eukaryota</taxon>
        <taxon>Fungi</taxon>
        <taxon>Dikarya</taxon>
        <taxon>Ascomycota</taxon>
        <taxon>Pezizomycotina</taxon>
        <taxon>Eurotiomycetes</taxon>
        <taxon>Eurotiomycetidae</taxon>
        <taxon>Onygenales</taxon>
        <taxon>Ascosphaeraceae</taxon>
        <taxon>Ascosphaera</taxon>
    </lineage>
</organism>
<dbReference type="InterPro" id="IPR036047">
    <property type="entry name" value="F-box-like_dom_sf"/>
</dbReference>
<dbReference type="SUPFAM" id="SSF81383">
    <property type="entry name" value="F-box domain"/>
    <property type="match status" value="1"/>
</dbReference>
<name>A0A167W599_9EURO</name>
<keyword evidence="1" id="KW-0833">Ubl conjugation pathway</keyword>
<protein>
    <submittedName>
        <fullName evidence="4">F-box domain, Skp2-like protein</fullName>
    </submittedName>
</protein>
<gene>
    <name evidence="4" type="ORF">AAP_04991</name>
</gene>
<reference evidence="4 5" key="1">
    <citation type="journal article" date="2016" name="Genome Biol. Evol.">
        <title>Divergent and convergent evolution of fungal pathogenicity.</title>
        <authorList>
            <person name="Shang Y."/>
            <person name="Xiao G."/>
            <person name="Zheng P."/>
            <person name="Cen K."/>
            <person name="Zhan S."/>
            <person name="Wang C."/>
        </authorList>
    </citation>
    <scope>NUCLEOTIDE SEQUENCE [LARGE SCALE GENOMIC DNA]</scope>
    <source>
        <strain evidence="4 5">ARSEF 7405</strain>
    </source>
</reference>
<evidence type="ECO:0000259" key="3">
    <source>
        <dbReference type="Pfam" id="PF19270"/>
    </source>
</evidence>
<dbReference type="GO" id="GO:0019005">
    <property type="term" value="C:SCF ubiquitin ligase complex"/>
    <property type="evidence" value="ECO:0007669"/>
    <property type="project" value="TreeGrafter"/>
</dbReference>
<dbReference type="AlphaFoldDB" id="A0A167W599"/>
<feature type="domain" description="F-box protein Hrt3/FBXO9 C-terminal" evidence="3">
    <location>
        <begin position="308"/>
        <end position="387"/>
    </location>
</feature>
<keyword evidence="5" id="KW-1185">Reference proteome</keyword>
<dbReference type="PANTHER" id="PTHR12874:SF9">
    <property type="entry name" value="F-BOX ONLY PROTEIN 48"/>
    <property type="match status" value="1"/>
</dbReference>
<dbReference type="Proteomes" id="UP000242877">
    <property type="component" value="Unassembled WGS sequence"/>
</dbReference>
<sequence length="559" mass="63723">MTDSSELESFRQKWRDEVNARQRQQVQHANEARAARTTPSNGRADSIAAEGRPPAPPAVQQQPETVDNREESTSQEDVDALHERVKSLSLDDDVFFSAPRETKRPPQSALEHFEEAVYKEAQGNLGQSLDHYRKAYRLDNDVDKAYRNKHFPKAKVPAPHATTQNAPANPNDVLKQSAPQLPTSELIASFANVPISSTEPLIEGTPPPPCPISHVPSEIIAVILGCLAFQDPASLTSVALTCKRLAWHVSHEQSIYKLLCQSRKFGFINMHYRWNTDVLGHQLHTLYPTTTVHPRWYANRTDIPSPFTSWREVYQSFPRIRFTGIYISTVNYSRPGAHSDLTNVSWGAPIHIVTYYRYLRFYPDGTVISLLTTTEPAEVVRYISKENIESLGSNVPAQRRYLQAHGRPHHHHVPQDKQQQAMTNPIPYAIQNTLRTALKGRWHLESPELTSNPNDTIAELEDLRVPPLSTHEEQVKSGCPEHDPRDLVIETEGIDPRYIFRMHLSLRSAHSRSTNVAKNTRLIWRSFWSYNESTDDWSEFGLRNDRPFVFSRVRGWGMS</sequence>
<feature type="region of interest" description="Disordered" evidence="2">
    <location>
        <begin position="1"/>
        <end position="79"/>
    </location>
</feature>
<feature type="compositionally biased region" description="Basic and acidic residues" evidence="2">
    <location>
        <begin position="8"/>
        <end position="20"/>
    </location>
</feature>
<evidence type="ECO:0000256" key="1">
    <source>
        <dbReference type="ARBA" id="ARBA00022786"/>
    </source>
</evidence>
<proteinExistence type="predicted"/>
<dbReference type="EMBL" id="AZGZ01000026">
    <property type="protein sequence ID" value="KZZ88419.1"/>
    <property type="molecule type" value="Genomic_DNA"/>
</dbReference>
<dbReference type="GO" id="GO:0005737">
    <property type="term" value="C:cytoplasm"/>
    <property type="evidence" value="ECO:0007669"/>
    <property type="project" value="TreeGrafter"/>
</dbReference>
<dbReference type="PANTHER" id="PTHR12874">
    <property type="entry name" value="F-BOX ONLY PROTEIN 48-RELATED"/>
    <property type="match status" value="1"/>
</dbReference>
<evidence type="ECO:0000313" key="4">
    <source>
        <dbReference type="EMBL" id="KZZ88419.1"/>
    </source>
</evidence>